<dbReference type="PANTHER" id="PTHR41523:SF8">
    <property type="entry name" value="ETHYLENE RESPONSE SENSOR PROTEIN"/>
    <property type="match status" value="1"/>
</dbReference>
<evidence type="ECO:0000256" key="6">
    <source>
        <dbReference type="ARBA" id="ARBA00022630"/>
    </source>
</evidence>
<evidence type="ECO:0000256" key="15">
    <source>
        <dbReference type="ARBA" id="ARBA00023170"/>
    </source>
</evidence>
<dbReference type="Pfam" id="PF00989">
    <property type="entry name" value="PAS"/>
    <property type="match status" value="1"/>
</dbReference>
<feature type="domain" description="PAS" evidence="16">
    <location>
        <begin position="7"/>
        <end position="76"/>
    </location>
</feature>
<reference evidence="18 19" key="1">
    <citation type="submission" date="2021-07" db="EMBL/GenBank/DDBJ databases">
        <title>A novel Jannaschia species isolated from marine dinoflagellate Ceratoperidinium margalefii.</title>
        <authorList>
            <person name="Jiang Y."/>
            <person name="Li Z."/>
        </authorList>
    </citation>
    <scope>NUCLEOTIDE SEQUENCE [LARGE SCALE GENOMIC DNA]</scope>
    <source>
        <strain evidence="18 19">J12C1-MA-4</strain>
    </source>
</reference>
<evidence type="ECO:0000313" key="19">
    <source>
        <dbReference type="Proteomes" id="UP000825009"/>
    </source>
</evidence>
<dbReference type="InterPro" id="IPR000700">
    <property type="entry name" value="PAS-assoc_C"/>
</dbReference>
<dbReference type="SMART" id="SM00091">
    <property type="entry name" value="PAS"/>
    <property type="match status" value="1"/>
</dbReference>
<keyword evidence="6" id="KW-0285">Flavoprotein</keyword>
<evidence type="ECO:0000256" key="12">
    <source>
        <dbReference type="ARBA" id="ARBA00022840"/>
    </source>
</evidence>
<dbReference type="SMART" id="SM00911">
    <property type="entry name" value="HWE_HK"/>
    <property type="match status" value="1"/>
</dbReference>
<dbReference type="GO" id="GO:0004673">
    <property type="term" value="F:protein histidine kinase activity"/>
    <property type="evidence" value="ECO:0007669"/>
    <property type="project" value="UniProtKB-EC"/>
</dbReference>
<evidence type="ECO:0000256" key="5">
    <source>
        <dbReference type="ARBA" id="ARBA00022606"/>
    </source>
</evidence>
<dbReference type="GO" id="GO:0006355">
    <property type="term" value="P:regulation of DNA-templated transcription"/>
    <property type="evidence" value="ECO:0007669"/>
    <property type="project" value="InterPro"/>
</dbReference>
<keyword evidence="9" id="KW-0677">Repeat</keyword>
<dbReference type="PROSITE" id="PS50112">
    <property type="entry name" value="PAS"/>
    <property type="match status" value="1"/>
</dbReference>
<keyword evidence="8" id="KW-0808">Transferase</keyword>
<dbReference type="CDD" id="cd00130">
    <property type="entry name" value="PAS"/>
    <property type="match status" value="1"/>
</dbReference>
<dbReference type="GO" id="GO:0005524">
    <property type="term" value="F:ATP binding"/>
    <property type="evidence" value="ECO:0007669"/>
    <property type="project" value="UniProtKB-KW"/>
</dbReference>
<keyword evidence="7" id="KW-0288">FMN</keyword>
<dbReference type="InterPro" id="IPR000014">
    <property type="entry name" value="PAS"/>
</dbReference>
<evidence type="ECO:0000259" key="16">
    <source>
        <dbReference type="PROSITE" id="PS50112"/>
    </source>
</evidence>
<feature type="domain" description="PAC" evidence="17">
    <location>
        <begin position="80"/>
        <end position="132"/>
    </location>
</feature>
<evidence type="ECO:0000256" key="3">
    <source>
        <dbReference type="ARBA" id="ARBA00022543"/>
    </source>
</evidence>
<keyword evidence="3" id="KW-0600">Photoreceptor protein</keyword>
<keyword evidence="12" id="KW-0067">ATP-binding</keyword>
<evidence type="ECO:0000256" key="9">
    <source>
        <dbReference type="ARBA" id="ARBA00022737"/>
    </source>
</evidence>
<keyword evidence="14" id="KW-0843">Virulence</keyword>
<evidence type="ECO:0000313" key="18">
    <source>
        <dbReference type="EMBL" id="QXT39444.1"/>
    </source>
</evidence>
<dbReference type="SMART" id="SM00086">
    <property type="entry name" value="PAC"/>
    <property type="match status" value="1"/>
</dbReference>
<dbReference type="EC" id="2.7.13.3" evidence="2"/>
<dbReference type="Pfam" id="PF07536">
    <property type="entry name" value="HWE_HK"/>
    <property type="match status" value="1"/>
</dbReference>
<keyword evidence="5" id="KW-0716">Sensory transduction</keyword>
<organism evidence="18 19">
    <name type="scientific">Gymnodinialimonas ceratoperidinii</name>
    <dbReference type="NCBI Taxonomy" id="2856823"/>
    <lineage>
        <taxon>Bacteria</taxon>
        <taxon>Pseudomonadati</taxon>
        <taxon>Pseudomonadota</taxon>
        <taxon>Alphaproteobacteria</taxon>
        <taxon>Rhodobacterales</taxon>
        <taxon>Paracoccaceae</taxon>
        <taxon>Gymnodinialimonas</taxon>
    </lineage>
</organism>
<evidence type="ECO:0000256" key="13">
    <source>
        <dbReference type="ARBA" id="ARBA00022991"/>
    </source>
</evidence>
<evidence type="ECO:0000256" key="4">
    <source>
        <dbReference type="ARBA" id="ARBA00022553"/>
    </source>
</evidence>
<dbReference type="PROSITE" id="PS50113">
    <property type="entry name" value="PAC"/>
    <property type="match status" value="1"/>
</dbReference>
<evidence type="ECO:0000256" key="11">
    <source>
        <dbReference type="ARBA" id="ARBA00022777"/>
    </source>
</evidence>
<protein>
    <recommendedName>
        <fullName evidence="2">histidine kinase</fullName>
        <ecNumber evidence="2">2.7.13.3</ecNumber>
    </recommendedName>
</protein>
<dbReference type="AlphaFoldDB" id="A0A8F6Y9Z3"/>
<dbReference type="InterPro" id="IPR013767">
    <property type="entry name" value="PAS_fold"/>
</dbReference>
<keyword evidence="15" id="KW-0675">Receptor</keyword>
<evidence type="ECO:0000256" key="2">
    <source>
        <dbReference type="ARBA" id="ARBA00012438"/>
    </source>
</evidence>
<gene>
    <name evidence="18" type="ORF">KYE46_16210</name>
</gene>
<dbReference type="InterPro" id="IPR011102">
    <property type="entry name" value="Sig_transdc_His_kinase_HWE"/>
</dbReference>
<evidence type="ECO:0000259" key="17">
    <source>
        <dbReference type="PROSITE" id="PS50113"/>
    </source>
</evidence>
<evidence type="ECO:0000256" key="10">
    <source>
        <dbReference type="ARBA" id="ARBA00022741"/>
    </source>
</evidence>
<sequence length="327" mass="35769">MNTSDNLNEYLAAIIESSNDAIITKNLDSIIQTWNNSAERLFGYAAHEAVGRSITMLIPDDRQHEEADIIARLRSGQRIEHFETVRLRRDGTLIPISLTISPVRNRAGEVIGASKIARDITDQKQAEKQQKLLLGEMRHRVGNSFAVAGSLLAVTARQVETAAELVTIMQKRFVALASVHSLALADPMGATQARPYLKDLVAKIIEPFASGQSCTLEIDNIRIASEAVTPIALIFHELCTNATKYGAFAQSDGSIAVTTKREGDRLVIQWQERCQIAPSSLNKEGFGTHLCQTVVEATLGGTITRNFKSTGMAALIDVDLNILTDRC</sequence>
<dbReference type="PANTHER" id="PTHR41523">
    <property type="entry name" value="TWO-COMPONENT SYSTEM SENSOR PROTEIN"/>
    <property type="match status" value="1"/>
</dbReference>
<evidence type="ECO:0000256" key="14">
    <source>
        <dbReference type="ARBA" id="ARBA00023026"/>
    </source>
</evidence>
<evidence type="ECO:0000256" key="8">
    <source>
        <dbReference type="ARBA" id="ARBA00022679"/>
    </source>
</evidence>
<proteinExistence type="predicted"/>
<keyword evidence="4" id="KW-0597">Phosphoprotein</keyword>
<dbReference type="EMBL" id="CP079194">
    <property type="protein sequence ID" value="QXT39444.1"/>
    <property type="molecule type" value="Genomic_DNA"/>
</dbReference>
<accession>A0A8F6Y9Z3</accession>
<dbReference type="InterPro" id="IPR001610">
    <property type="entry name" value="PAC"/>
</dbReference>
<comment type="catalytic activity">
    <reaction evidence="1">
        <text>ATP + protein L-histidine = ADP + protein N-phospho-L-histidine.</text>
        <dbReference type="EC" id="2.7.13.3"/>
    </reaction>
</comment>
<keyword evidence="11" id="KW-0418">Kinase</keyword>
<dbReference type="GO" id="GO:0009881">
    <property type="term" value="F:photoreceptor activity"/>
    <property type="evidence" value="ECO:0007669"/>
    <property type="project" value="UniProtKB-KW"/>
</dbReference>
<name>A0A8F6Y9Z3_9RHOB</name>
<evidence type="ECO:0000256" key="7">
    <source>
        <dbReference type="ARBA" id="ARBA00022643"/>
    </source>
</evidence>
<keyword evidence="10" id="KW-0547">Nucleotide-binding</keyword>
<evidence type="ECO:0000256" key="1">
    <source>
        <dbReference type="ARBA" id="ARBA00000085"/>
    </source>
</evidence>
<keyword evidence="19" id="KW-1185">Reference proteome</keyword>
<dbReference type="NCBIfam" id="TIGR00229">
    <property type="entry name" value="sensory_box"/>
    <property type="match status" value="1"/>
</dbReference>
<keyword evidence="13" id="KW-0157">Chromophore</keyword>
<dbReference type="KEGG" id="gce:KYE46_16210"/>
<dbReference type="RefSeq" id="WP_219002073.1">
    <property type="nucleotide sequence ID" value="NZ_CP079194.1"/>
</dbReference>
<dbReference type="Proteomes" id="UP000825009">
    <property type="component" value="Chromosome"/>
</dbReference>